<dbReference type="CTD" id="286151"/>
<dbReference type="Ensembl" id="ENSCSET00000021090.1">
    <property type="protein sequence ID" value="ENSCSEP00000020820.1"/>
    <property type="gene ID" value="ENSCSEG00000013298.1"/>
</dbReference>
<dbReference type="GO" id="GO:0016567">
    <property type="term" value="P:protein ubiquitination"/>
    <property type="evidence" value="ECO:0007669"/>
    <property type="project" value="UniProtKB-UniPathway"/>
</dbReference>
<keyword evidence="10" id="KW-1185">Reference proteome</keyword>
<dbReference type="SUPFAM" id="SSF81383">
    <property type="entry name" value="F-box domain"/>
    <property type="match status" value="1"/>
</dbReference>
<keyword evidence="3 6" id="KW-0863">Zinc-finger</keyword>
<gene>
    <name evidence="9" type="primary">FBXO43</name>
</gene>
<dbReference type="GeneID" id="103388907"/>
<organism evidence="9 10">
    <name type="scientific">Cynoglossus semilaevis</name>
    <name type="common">Tongue sole</name>
    <dbReference type="NCBI Taxonomy" id="244447"/>
    <lineage>
        <taxon>Eukaryota</taxon>
        <taxon>Metazoa</taxon>
        <taxon>Chordata</taxon>
        <taxon>Craniata</taxon>
        <taxon>Vertebrata</taxon>
        <taxon>Euteleostomi</taxon>
        <taxon>Actinopterygii</taxon>
        <taxon>Neopterygii</taxon>
        <taxon>Teleostei</taxon>
        <taxon>Neoteleostei</taxon>
        <taxon>Acanthomorphata</taxon>
        <taxon>Carangaria</taxon>
        <taxon>Pleuronectiformes</taxon>
        <taxon>Pleuronectoidei</taxon>
        <taxon>Cynoglossidae</taxon>
        <taxon>Cynoglossinae</taxon>
        <taxon>Cynoglossus</taxon>
    </lineage>
</organism>
<keyword evidence="4" id="KW-0833">Ubl conjugation pathway</keyword>
<comment type="pathway">
    <text evidence="1">Protein modification; protein ubiquitination.</text>
</comment>
<dbReference type="STRING" id="244447.ENSCSEP00000020820"/>
<dbReference type="CDD" id="cd20365">
    <property type="entry name" value="BRcat_RBR_FBXO43"/>
    <property type="match status" value="1"/>
</dbReference>
<dbReference type="Gene3D" id="1.20.1280.50">
    <property type="match status" value="1"/>
</dbReference>
<dbReference type="InterPro" id="IPR001810">
    <property type="entry name" value="F-box_dom"/>
</dbReference>
<evidence type="ECO:0000256" key="3">
    <source>
        <dbReference type="ARBA" id="ARBA00022771"/>
    </source>
</evidence>
<dbReference type="UniPathway" id="UPA00143"/>
<feature type="region of interest" description="Disordered" evidence="7">
    <location>
        <begin position="372"/>
        <end position="396"/>
    </location>
</feature>
<keyword evidence="2" id="KW-0479">Metal-binding</keyword>
<dbReference type="PROSITE" id="PS51872">
    <property type="entry name" value="ZF_ZBR"/>
    <property type="match status" value="1"/>
</dbReference>
<dbReference type="GeneTree" id="ENSGT00530000063692"/>
<feature type="domain" description="ZBR-type" evidence="8">
    <location>
        <begin position="605"/>
        <end position="653"/>
    </location>
</feature>
<dbReference type="KEGG" id="csem:103388907"/>
<evidence type="ECO:0000313" key="10">
    <source>
        <dbReference type="Proteomes" id="UP000265120"/>
    </source>
</evidence>
<sequence length="677" mass="75131">MRNVEYTPVSKVYPVYCKDQHTYDCCDSGYSGLFQSPQNISEVDLQSLSPVEFNETPKENVRLTVTSKERNKQTQQPPPISWCETPRLYKRDASLRHRLLTCKPSTDVDNTRLTCMKTTETSISARSKQLFSGSFDSLDAVTVAFASSTLRLDQDLPLSSRKRRFLYSNIRTSTLVDGKSSTGKNAPTFEREVLLSEADFRQSNSTSDQTTIETPQSSKEYLQSPDQHMSSGFNDVFSTPSTTQTPKCVRSVSEDSGFGSLTLDKSQDSSVDHDGSFQDLLFSASKTNCETPSIADQKRRPRLQRQHRLSTLKEGGSQSEEEPTNRNIAHFHQSFSKDVLAEGATPCQVLSVKCRNGRTPDGLIHAKQGYATPLSAKPGHTTPVSSVSPTNGNTTPLKTTPVDLSLTPALQLVHAMFQQKAQVFSGQSPSLSEQLKYATALAETPVLLRTTMPLAGLIGRKMGLGRIDILKELKKRNLRHILAVILGYLTPESIYNCGLVSKNWNEIIMQDREAATRRRSYLCEMKASHELSDTPHVPDAETRLTLLRRSALKVVQNQSRNSSFCTPLSGGIGSAQLQHSTSRSGSNSKREKFVEIAKTLFIDECLKPCPRCEHPARCHSVKGEGVCTRKDCGFQFCTSCLCGFHGSRECTSRFGSRRKSDIILPGSAQSRRNVKRL</sequence>
<dbReference type="GO" id="GO:0005634">
    <property type="term" value="C:nucleus"/>
    <property type="evidence" value="ECO:0007669"/>
    <property type="project" value="TreeGrafter"/>
</dbReference>
<feature type="compositionally biased region" description="Polar residues" evidence="7">
    <location>
        <begin position="382"/>
        <end position="396"/>
    </location>
</feature>
<evidence type="ECO:0000256" key="7">
    <source>
        <dbReference type="SAM" id="MobiDB-lite"/>
    </source>
</evidence>
<dbReference type="SMART" id="SM00647">
    <property type="entry name" value="IBR"/>
    <property type="match status" value="1"/>
</dbReference>
<feature type="compositionally biased region" description="Polar residues" evidence="7">
    <location>
        <begin position="201"/>
        <end position="246"/>
    </location>
</feature>
<name>A0A3P8W8F2_CYNSE</name>
<dbReference type="InterPro" id="IPR036047">
    <property type="entry name" value="F-box-like_dom_sf"/>
</dbReference>
<reference evidence="9" key="3">
    <citation type="submission" date="2025-09" db="UniProtKB">
        <authorList>
            <consortium name="Ensembl"/>
        </authorList>
    </citation>
    <scope>IDENTIFICATION</scope>
</reference>
<dbReference type="PANTHER" id="PTHR15493">
    <property type="entry name" value="F-BOX ONLY PROTEIN 5 AND 43"/>
    <property type="match status" value="1"/>
</dbReference>
<dbReference type="PANTHER" id="PTHR15493:SF1">
    <property type="entry name" value="F-BOX ONLY PROTEIN 43"/>
    <property type="match status" value="1"/>
</dbReference>
<dbReference type="InterPro" id="IPR002867">
    <property type="entry name" value="IBR_dom"/>
</dbReference>
<evidence type="ECO:0000313" key="9">
    <source>
        <dbReference type="Ensembl" id="ENSCSEP00000020820.1"/>
    </source>
</evidence>
<evidence type="ECO:0000259" key="8">
    <source>
        <dbReference type="PROSITE" id="PS51872"/>
    </source>
</evidence>
<reference evidence="9" key="2">
    <citation type="submission" date="2025-08" db="UniProtKB">
        <authorList>
            <consortium name="Ensembl"/>
        </authorList>
    </citation>
    <scope>IDENTIFICATION</scope>
</reference>
<feature type="region of interest" description="Disordered" evidence="7">
    <location>
        <begin position="198"/>
        <end position="254"/>
    </location>
</feature>
<protein>
    <submittedName>
        <fullName evidence="9">F-box protein 43</fullName>
    </submittedName>
</protein>
<dbReference type="Gene3D" id="2.20.25.20">
    <property type="match status" value="1"/>
</dbReference>
<evidence type="ECO:0000256" key="6">
    <source>
        <dbReference type="PROSITE-ProRule" id="PRU01220"/>
    </source>
</evidence>
<evidence type="ECO:0000256" key="5">
    <source>
        <dbReference type="ARBA" id="ARBA00022833"/>
    </source>
</evidence>
<evidence type="ECO:0000256" key="4">
    <source>
        <dbReference type="ARBA" id="ARBA00022786"/>
    </source>
</evidence>
<dbReference type="GO" id="GO:0007088">
    <property type="term" value="P:regulation of mitotic nuclear division"/>
    <property type="evidence" value="ECO:0007669"/>
    <property type="project" value="InterPro"/>
</dbReference>
<dbReference type="InterPro" id="IPR047147">
    <property type="entry name" value="FBX5_43"/>
</dbReference>
<dbReference type="FunCoup" id="A0A3P8W8F2">
    <property type="interactions" value="661"/>
</dbReference>
<dbReference type="OrthoDB" id="9984940at2759"/>
<evidence type="ECO:0000256" key="2">
    <source>
        <dbReference type="ARBA" id="ARBA00022723"/>
    </source>
</evidence>
<dbReference type="Proteomes" id="UP000265120">
    <property type="component" value="Chromosome 13"/>
</dbReference>
<dbReference type="Pfam" id="PF12937">
    <property type="entry name" value="F-box-like"/>
    <property type="match status" value="1"/>
</dbReference>
<accession>A0A3P8W8F2</accession>
<dbReference type="InParanoid" id="A0A3P8W8F2"/>
<dbReference type="RefSeq" id="XP_008322340.1">
    <property type="nucleotide sequence ID" value="XM_008324118.3"/>
</dbReference>
<evidence type="ECO:0000256" key="1">
    <source>
        <dbReference type="ARBA" id="ARBA00004906"/>
    </source>
</evidence>
<dbReference type="FunFam" id="2.20.25.20:FF:000006">
    <property type="entry name" value="F-box only protein 5"/>
    <property type="match status" value="1"/>
</dbReference>
<reference evidence="9 10" key="1">
    <citation type="journal article" date="2014" name="Nat. Genet.">
        <title>Whole-genome sequence of a flatfish provides insights into ZW sex chromosome evolution and adaptation to a benthic lifestyle.</title>
        <authorList>
            <person name="Chen S."/>
            <person name="Zhang G."/>
            <person name="Shao C."/>
            <person name="Huang Q."/>
            <person name="Liu G."/>
            <person name="Zhang P."/>
            <person name="Song W."/>
            <person name="An N."/>
            <person name="Chalopin D."/>
            <person name="Volff J.N."/>
            <person name="Hong Y."/>
            <person name="Li Q."/>
            <person name="Sha Z."/>
            <person name="Zhou H."/>
            <person name="Xie M."/>
            <person name="Yu Q."/>
            <person name="Liu Y."/>
            <person name="Xiang H."/>
            <person name="Wang N."/>
            <person name="Wu K."/>
            <person name="Yang C."/>
            <person name="Zhou Q."/>
            <person name="Liao X."/>
            <person name="Yang L."/>
            <person name="Hu Q."/>
            <person name="Zhang J."/>
            <person name="Meng L."/>
            <person name="Jin L."/>
            <person name="Tian Y."/>
            <person name="Lian J."/>
            <person name="Yang J."/>
            <person name="Miao G."/>
            <person name="Liu S."/>
            <person name="Liang Z."/>
            <person name="Yan F."/>
            <person name="Li Y."/>
            <person name="Sun B."/>
            <person name="Zhang H."/>
            <person name="Zhang J."/>
            <person name="Zhu Y."/>
            <person name="Du M."/>
            <person name="Zhao Y."/>
            <person name="Schartl M."/>
            <person name="Tang Q."/>
            <person name="Wang J."/>
        </authorList>
    </citation>
    <scope>NUCLEOTIDE SEQUENCE</scope>
</reference>
<keyword evidence="5" id="KW-0862">Zinc</keyword>
<dbReference type="GO" id="GO:0008270">
    <property type="term" value="F:zinc ion binding"/>
    <property type="evidence" value="ECO:0007669"/>
    <property type="project" value="UniProtKB-KW"/>
</dbReference>
<dbReference type="AlphaFoldDB" id="A0A3P8W8F2"/>
<dbReference type="InterPro" id="IPR044064">
    <property type="entry name" value="ZF_ZBR"/>
</dbReference>
<dbReference type="GO" id="GO:0045835">
    <property type="term" value="P:negative regulation of meiotic nuclear division"/>
    <property type="evidence" value="ECO:0007669"/>
    <property type="project" value="InterPro"/>
</dbReference>
<dbReference type="OMA" id="HPARCHA"/>
<proteinExistence type="predicted"/>